<dbReference type="PROSITE" id="PS51194">
    <property type="entry name" value="HELICASE_CTER"/>
    <property type="match status" value="1"/>
</dbReference>
<evidence type="ECO:0000256" key="7">
    <source>
        <dbReference type="ARBA" id="ARBA00023204"/>
    </source>
</evidence>
<comment type="caution">
    <text evidence="12">The sequence shown here is derived from an EMBL/GenBank/DDBJ whole genome shotgun (WGS) entry which is preliminary data.</text>
</comment>
<keyword evidence="7" id="KW-0234">DNA repair</keyword>
<dbReference type="InterPro" id="IPR003593">
    <property type="entry name" value="AAA+_ATPase"/>
</dbReference>
<evidence type="ECO:0000256" key="8">
    <source>
        <dbReference type="ARBA" id="ARBA00023235"/>
    </source>
</evidence>
<dbReference type="InterPro" id="IPR011545">
    <property type="entry name" value="DEAD/DEAH_box_helicase_dom"/>
</dbReference>
<dbReference type="EMBL" id="LHYI01000006">
    <property type="protein sequence ID" value="KXB08775.1"/>
    <property type="molecule type" value="Genomic_DNA"/>
</dbReference>
<evidence type="ECO:0000256" key="3">
    <source>
        <dbReference type="ARBA" id="ARBA00022801"/>
    </source>
</evidence>
<dbReference type="Pfam" id="PF19306">
    <property type="entry name" value="WHD_Lhr"/>
    <property type="match status" value="1"/>
</dbReference>
<keyword evidence="5" id="KW-0067">ATP-binding</keyword>
<dbReference type="PANTHER" id="PTHR47962">
    <property type="entry name" value="ATP-DEPENDENT HELICASE LHR-RELATED-RELATED"/>
    <property type="match status" value="1"/>
</dbReference>
<gene>
    <name evidence="12" type="ORF">AKJ55_00430</name>
</gene>
<dbReference type="SMART" id="SM00490">
    <property type="entry name" value="HELICc"/>
    <property type="match status" value="1"/>
</dbReference>
<evidence type="ECO:0000256" key="1">
    <source>
        <dbReference type="ARBA" id="ARBA00022741"/>
    </source>
</evidence>
<evidence type="ECO:0008006" key="14">
    <source>
        <dbReference type="Google" id="ProtNLM"/>
    </source>
</evidence>
<keyword evidence="4" id="KW-0347">Helicase</keyword>
<keyword evidence="8" id="KW-0413">Isomerase</keyword>
<keyword evidence="2" id="KW-0227">DNA damage</keyword>
<dbReference type="InterPro" id="IPR013701">
    <property type="entry name" value="Lhr-like_DEAD/DEAH_assoc"/>
</dbReference>
<evidence type="ECO:0000313" key="12">
    <source>
        <dbReference type="EMBL" id="KXB08775.1"/>
    </source>
</evidence>
<dbReference type="Pfam" id="PF00271">
    <property type="entry name" value="Helicase_C"/>
    <property type="match status" value="1"/>
</dbReference>
<dbReference type="PANTHER" id="PTHR47962:SF5">
    <property type="entry name" value="ATP-DEPENDENT HELICASE LHR-RELATED"/>
    <property type="match status" value="1"/>
</dbReference>
<dbReference type="SMART" id="SM00382">
    <property type="entry name" value="AAA"/>
    <property type="match status" value="1"/>
</dbReference>
<protein>
    <recommendedName>
        <fullName evidence="14">Helicase</fullName>
    </recommendedName>
</protein>
<feature type="domain" description="Helicase C-terminal" evidence="11">
    <location>
        <begin position="247"/>
        <end position="397"/>
    </location>
</feature>
<evidence type="ECO:0000256" key="6">
    <source>
        <dbReference type="ARBA" id="ARBA00023125"/>
    </source>
</evidence>
<evidence type="ECO:0000259" key="11">
    <source>
        <dbReference type="PROSITE" id="PS51194"/>
    </source>
</evidence>
<dbReference type="InterPro" id="IPR014001">
    <property type="entry name" value="Helicase_ATP-bd"/>
</dbReference>
<evidence type="ECO:0000256" key="2">
    <source>
        <dbReference type="ARBA" id="ARBA00022763"/>
    </source>
</evidence>
<dbReference type="PIRSF" id="PIRSF037307">
    <property type="entry name" value="Lhr-like_helic_prd"/>
    <property type="match status" value="1"/>
</dbReference>
<feature type="domain" description="Helicase ATP-binding" evidence="10">
    <location>
        <begin position="31"/>
        <end position="208"/>
    </location>
</feature>
<reference evidence="12 13" key="1">
    <citation type="journal article" date="2016" name="Sci. Rep.">
        <title>Metabolic traits of an uncultured archaeal lineage -MSBL1- from brine pools of the Red Sea.</title>
        <authorList>
            <person name="Mwirichia R."/>
            <person name="Alam I."/>
            <person name="Rashid M."/>
            <person name="Vinu M."/>
            <person name="Ba-Alawi W."/>
            <person name="Anthony Kamau A."/>
            <person name="Kamanda Ngugi D."/>
            <person name="Goker M."/>
            <person name="Klenk H.P."/>
            <person name="Bajic V."/>
            <person name="Stingl U."/>
        </authorList>
    </citation>
    <scope>NUCLEOTIDE SEQUENCE [LARGE SCALE GENOMIC DNA]</scope>
    <source>
        <strain evidence="12">SCGC-AAA382M17</strain>
    </source>
</reference>
<dbReference type="PROSITE" id="PS51192">
    <property type="entry name" value="HELICASE_ATP_BIND_1"/>
    <property type="match status" value="1"/>
</dbReference>
<dbReference type="InterPro" id="IPR045628">
    <property type="entry name" value="Lhr_WH_dom"/>
</dbReference>
<keyword evidence="3" id="KW-0378">Hydrolase</keyword>
<dbReference type="InterPro" id="IPR027417">
    <property type="entry name" value="P-loop_NTPase"/>
</dbReference>
<keyword evidence="13" id="KW-1185">Reference proteome</keyword>
<evidence type="ECO:0000256" key="4">
    <source>
        <dbReference type="ARBA" id="ARBA00022806"/>
    </source>
</evidence>
<evidence type="ECO:0000259" key="10">
    <source>
        <dbReference type="PROSITE" id="PS51192"/>
    </source>
</evidence>
<dbReference type="SMART" id="SM00487">
    <property type="entry name" value="DEXDc"/>
    <property type="match status" value="1"/>
</dbReference>
<dbReference type="InterPro" id="IPR052511">
    <property type="entry name" value="ATP-dep_Helicase"/>
</dbReference>
<evidence type="ECO:0000313" key="13">
    <source>
        <dbReference type="Proteomes" id="UP000070633"/>
    </source>
</evidence>
<comment type="similarity">
    <text evidence="9">Belongs to the Lhr helicase family. Lhr-Core subfamily.</text>
</comment>
<proteinExistence type="inferred from homology"/>
<dbReference type="Gene3D" id="3.40.50.300">
    <property type="entry name" value="P-loop containing nucleotide triphosphate hydrolases"/>
    <property type="match status" value="2"/>
</dbReference>
<sequence>MDEFGKLNGRVKDSLSRFGFKKPTRIQEKAIPEILEGKNALLIAPTGTGKTEAALFPVFSQFSKGPKENGIKILYIAPLRALNRDMQKRLQRWQEPLDMDIQVRHGDTTKTQRRKQAVNPPDMLITTPETLQAILPGSRMKEHLKSVKWVIVDEVHELAESKRGTQLSLGLERVVHQAGNFQRIGLSATVGSSERVANFLVGSSREAEIIKVGSTEESSINVESPMPTEEDAKLSEKLNATPTMIARLQRIKEIIDEHDSTLTFVNTREASETLGSKLKFWDSDYPVTVHHGSLSRGFRINAEDEFRNEELKGLICTSSMELGIDIGAIDFIIQYRSPRQVTRLIQRIGRSKHRIGASSEGTIIAADPEDVAESGVIARNTHLHKLEKTKIPENSLDVLAHQLVGINLDGVQKPQEVFKIVKSAYPYRDFSKEEFSEVLTQLLNQGLLWRDNQKLSRGRKSWKYYYTNLSMIPDIKHYKIQNIASGESIGTLDEEFVVGKAEPGVTFICKGEAWQVISIDEDLVKVEPIQDPYGAIPAWEGELIPVSFETAQNVGNLRKSIDEALNSGKEPKEIAKNLQNKYSLDENSSEWLVRHIDKHRKEAPLPTSKRLVMESYEKFSVLHAPFGSIVNKTLAQILAALISTRIGASIGVKSDPYRIAFRYPEKKDTRALEKTLRNLEPEHVDPLLKKVLSNSSTFRWRLLHVAKRFGAIKKDADFSKINGRRLLRSFEDTPLWKETEREIRLKKFDVPKLKDLLGMLREDKLEIETVERSKGQGPTPLGVSILNELASAGEIVVPKRAERKILKVLKRRLSNRQVKLFCLNCQNWSKLTRVRRISENPSCKNCGAKFLGLVPQKKRGVLEAIKKEKKGEDLTEEQRTAARRLKESANLILTYGKKAITAMAGHGVGPTTAARILAKQHKNENDFYRDILRAERVYARTHRFWD</sequence>
<evidence type="ECO:0000256" key="5">
    <source>
        <dbReference type="ARBA" id="ARBA00022840"/>
    </source>
</evidence>
<dbReference type="InterPro" id="IPR001650">
    <property type="entry name" value="Helicase_C-like"/>
</dbReference>
<name>A0ABR5TJY0_9EURY</name>
<dbReference type="Pfam" id="PF08494">
    <property type="entry name" value="DEAD_assoc"/>
    <property type="match status" value="1"/>
</dbReference>
<dbReference type="Proteomes" id="UP000070633">
    <property type="component" value="Unassembled WGS sequence"/>
</dbReference>
<keyword evidence="1" id="KW-0547">Nucleotide-binding</keyword>
<dbReference type="InterPro" id="IPR017170">
    <property type="entry name" value="Lhr-like"/>
</dbReference>
<evidence type="ECO:0000256" key="9">
    <source>
        <dbReference type="ARBA" id="ARBA00093467"/>
    </source>
</evidence>
<organism evidence="12 13">
    <name type="scientific">candidate division MSBL1 archaeon SCGC-AAA382M17</name>
    <dbReference type="NCBI Taxonomy" id="1698284"/>
    <lineage>
        <taxon>Archaea</taxon>
        <taxon>Methanobacteriati</taxon>
        <taxon>Methanobacteriota</taxon>
        <taxon>candidate division MSBL1</taxon>
    </lineage>
</organism>
<dbReference type="Pfam" id="PF00270">
    <property type="entry name" value="DEAD"/>
    <property type="match status" value="1"/>
</dbReference>
<dbReference type="SUPFAM" id="SSF52540">
    <property type="entry name" value="P-loop containing nucleoside triphosphate hydrolases"/>
    <property type="match status" value="1"/>
</dbReference>
<keyword evidence="6" id="KW-0238">DNA-binding</keyword>
<accession>A0ABR5TJY0</accession>